<name>A0A110B275_9SPHI</name>
<accession>A0A110B275</accession>
<dbReference type="PANTHER" id="PTHR32063:SF11">
    <property type="entry name" value="CATION OR DRUG EFFLUX SYSTEM PROTEIN"/>
    <property type="match status" value="1"/>
</dbReference>
<reference evidence="3 4" key="1">
    <citation type="submission" date="2015-12" db="EMBL/GenBank/DDBJ databases">
        <title>Genome sequence of Mucilaginibacter gotjawali.</title>
        <authorList>
            <person name="Lee J.S."/>
            <person name="Lee K.C."/>
            <person name="Kim K.K."/>
            <person name="Lee B.W."/>
        </authorList>
    </citation>
    <scope>NUCLEOTIDE SEQUENCE [LARGE SCALE GENOMIC DNA]</scope>
    <source>
        <strain evidence="3 4">SA3-7</strain>
    </source>
</reference>
<feature type="transmembrane region" description="Helical" evidence="1">
    <location>
        <begin position="6"/>
        <end position="26"/>
    </location>
</feature>
<feature type="transmembrane region" description="Helical" evidence="1">
    <location>
        <begin position="153"/>
        <end position="171"/>
    </location>
</feature>
<proteinExistence type="predicted"/>
<dbReference type="KEGG" id="mgot:MgSA37_01697"/>
<keyword evidence="1" id="KW-0472">Membrane</keyword>
<sequence>MFGFVLAIGIVVDDAIIVVEAVQHYIDEQHMSPKEATYHAMKEISAPVIAIALILASVFVPVGFIPGIVGRLYQQFAITIAISVIFSAFIALSLTPALCTLLLKPSHHAAQSTNWLDRFFGWFDRIFFERFNRMFDRINGKYANGVKRSIKNARYIVILLVCICAGTFLLFKAKPSGFVPSEDGGRLFVTYQMADASSTTQSVKVLEKLMKIVGSTPGVLHFVGASGFNILGGGGNNSGTMFCMLTPWDDRTTPDKKVQGIMDNIRKRVAKAGIKNATVVAIQPPPIRGIGIAAGFAMQIEQGNSTDDIHAFEKNVQKFVAIAKKRLLLQLHFLHLRRTHQALRLPLTAKNAKNLA</sequence>
<gene>
    <name evidence="3" type="primary">bepE_3</name>
    <name evidence="3" type="ORF">MgSA37_01697</name>
</gene>
<dbReference type="PROSITE" id="PS50156">
    <property type="entry name" value="SSD"/>
    <property type="match status" value="1"/>
</dbReference>
<dbReference type="Gene3D" id="3.30.70.1440">
    <property type="entry name" value="Multidrug efflux transporter AcrB pore domain"/>
    <property type="match status" value="1"/>
</dbReference>
<dbReference type="Gene3D" id="1.20.1640.10">
    <property type="entry name" value="Multidrug efflux transporter AcrB transmembrane domain"/>
    <property type="match status" value="2"/>
</dbReference>
<dbReference type="EMBL" id="AP017313">
    <property type="protein sequence ID" value="BAU53528.1"/>
    <property type="molecule type" value="Genomic_DNA"/>
</dbReference>
<keyword evidence="1" id="KW-1133">Transmembrane helix</keyword>
<dbReference type="Pfam" id="PF00873">
    <property type="entry name" value="ACR_tran"/>
    <property type="match status" value="1"/>
</dbReference>
<evidence type="ECO:0000313" key="3">
    <source>
        <dbReference type="EMBL" id="BAU53528.1"/>
    </source>
</evidence>
<dbReference type="SUPFAM" id="SSF82693">
    <property type="entry name" value="Multidrug efflux transporter AcrB pore domain, PN1, PN2, PC1 and PC2 subdomains"/>
    <property type="match status" value="1"/>
</dbReference>
<protein>
    <submittedName>
        <fullName evidence="3">Efflux pump membrane transporter BepE</fullName>
    </submittedName>
</protein>
<feature type="transmembrane region" description="Helical" evidence="1">
    <location>
        <begin position="75"/>
        <end position="103"/>
    </location>
</feature>
<dbReference type="Proteomes" id="UP000218263">
    <property type="component" value="Chromosome"/>
</dbReference>
<evidence type="ECO:0000259" key="2">
    <source>
        <dbReference type="PROSITE" id="PS50156"/>
    </source>
</evidence>
<dbReference type="PANTHER" id="PTHR32063">
    <property type="match status" value="1"/>
</dbReference>
<keyword evidence="4" id="KW-1185">Reference proteome</keyword>
<dbReference type="AlphaFoldDB" id="A0A110B275"/>
<organism evidence="3 4">
    <name type="scientific">Mucilaginibacter gotjawali</name>
    <dbReference type="NCBI Taxonomy" id="1550579"/>
    <lineage>
        <taxon>Bacteria</taxon>
        <taxon>Pseudomonadati</taxon>
        <taxon>Bacteroidota</taxon>
        <taxon>Sphingobacteriia</taxon>
        <taxon>Sphingobacteriales</taxon>
        <taxon>Sphingobacteriaceae</taxon>
        <taxon>Mucilaginibacter</taxon>
    </lineage>
</organism>
<dbReference type="SUPFAM" id="SSF82866">
    <property type="entry name" value="Multidrug efflux transporter AcrB transmembrane domain"/>
    <property type="match status" value="1"/>
</dbReference>
<dbReference type="PRINTS" id="PR00702">
    <property type="entry name" value="ACRIFLAVINRP"/>
</dbReference>
<dbReference type="InterPro" id="IPR001036">
    <property type="entry name" value="Acrflvin-R"/>
</dbReference>
<feature type="transmembrane region" description="Helical" evidence="1">
    <location>
        <begin position="47"/>
        <end position="69"/>
    </location>
</feature>
<dbReference type="InterPro" id="IPR000731">
    <property type="entry name" value="SSD"/>
</dbReference>
<dbReference type="GO" id="GO:0042910">
    <property type="term" value="F:xenobiotic transmembrane transporter activity"/>
    <property type="evidence" value="ECO:0007669"/>
    <property type="project" value="TreeGrafter"/>
</dbReference>
<evidence type="ECO:0000313" key="4">
    <source>
        <dbReference type="Proteomes" id="UP000218263"/>
    </source>
</evidence>
<evidence type="ECO:0000256" key="1">
    <source>
        <dbReference type="SAM" id="Phobius"/>
    </source>
</evidence>
<feature type="domain" description="SSD" evidence="2">
    <location>
        <begin position="1"/>
        <end position="101"/>
    </location>
</feature>
<dbReference type="GO" id="GO:0005886">
    <property type="term" value="C:plasma membrane"/>
    <property type="evidence" value="ECO:0007669"/>
    <property type="project" value="TreeGrafter"/>
</dbReference>
<keyword evidence="1" id="KW-0812">Transmembrane</keyword>
<dbReference type="Gene3D" id="3.30.70.1430">
    <property type="entry name" value="Multidrug efflux transporter AcrB pore domain"/>
    <property type="match status" value="1"/>
</dbReference>